<keyword evidence="1" id="KW-0614">Plasmid</keyword>
<proteinExistence type="predicted"/>
<geneLocation type="plasmid" evidence="1 2">
    <name>pSS37A-Re-1</name>
</geneLocation>
<reference evidence="1 2" key="1">
    <citation type="journal article" date="2023" name="Int. J. Syst. Evol. Microbiol.">
        <title>Methylocystis iwaonis sp. nov., a type II methane-oxidizing bacterium from surface soil of a rice paddy field in Japan, and emended description of the genus Methylocystis (ex Whittenbury et al. 1970) Bowman et al. 1993.</title>
        <authorList>
            <person name="Kaise H."/>
            <person name="Sawadogo J.B."/>
            <person name="Alam M.S."/>
            <person name="Ueno C."/>
            <person name="Dianou D."/>
            <person name="Shinjo R."/>
            <person name="Asakawa S."/>
        </authorList>
    </citation>
    <scope>NUCLEOTIDE SEQUENCE [LARGE SCALE GENOMIC DNA]</scope>
    <source>
        <strain evidence="1 2">SS37A-Re</strain>
    </source>
</reference>
<evidence type="ECO:0000313" key="1">
    <source>
        <dbReference type="EMBL" id="BDV36185.1"/>
    </source>
</evidence>
<sequence length="91" mass="10775">MEKKRNIAPSELPVLWRQHAVLIDERDPLLWYSSLFQPTMKVVKATFYKRIALGTGIENKRTATRSCCGNNMFRNKIQDMKIRINEARIWH</sequence>
<name>A0ABN6VP95_9HYPH</name>
<gene>
    <name evidence="1" type="ORF">SS37A_37150</name>
</gene>
<organism evidence="1 2">
    <name type="scientific">Methylocystis iwaonis</name>
    <dbReference type="NCBI Taxonomy" id="2885079"/>
    <lineage>
        <taxon>Bacteria</taxon>
        <taxon>Pseudomonadati</taxon>
        <taxon>Pseudomonadota</taxon>
        <taxon>Alphaproteobacteria</taxon>
        <taxon>Hyphomicrobiales</taxon>
        <taxon>Methylocystaceae</taxon>
        <taxon>Methylocystis</taxon>
    </lineage>
</organism>
<dbReference type="EMBL" id="AP027143">
    <property type="protein sequence ID" value="BDV36185.1"/>
    <property type="molecule type" value="Genomic_DNA"/>
</dbReference>
<keyword evidence="2" id="KW-1185">Reference proteome</keyword>
<dbReference type="Proteomes" id="UP001317629">
    <property type="component" value="Plasmid pSS37A-Re-1"/>
</dbReference>
<evidence type="ECO:0000313" key="2">
    <source>
        <dbReference type="Proteomes" id="UP001317629"/>
    </source>
</evidence>
<accession>A0ABN6VP95</accession>
<protein>
    <submittedName>
        <fullName evidence="1">Uncharacterized protein</fullName>
    </submittedName>
</protein>